<sequence length="135" mass="15897">MGKISFCVGDALRNLKFYEQEVRDGKGAEIDEKEKEGANGKLRLQKSLEVGQRTKNCSSSYQFRWKTEIAEFSEKISGKRKRELWEEKEQDSRSVRCGCRSCQEQMCCLCYHANRIKWRALQFPPDEDQEAYFLH</sequence>
<reference evidence="1 2" key="1">
    <citation type="submission" date="2020-04" db="EMBL/GenBank/DDBJ databases">
        <title>Plant Genome Project.</title>
        <authorList>
            <person name="Zhang R.-G."/>
        </authorList>
    </citation>
    <scope>NUCLEOTIDE SEQUENCE [LARGE SCALE GENOMIC DNA]</scope>
    <source>
        <strain evidence="1">YNK0</strain>
        <tissue evidence="1">Leaf</tissue>
    </source>
</reference>
<accession>A0A835DIU3</accession>
<dbReference type="Proteomes" id="UP000655225">
    <property type="component" value="Unassembled WGS sequence"/>
</dbReference>
<protein>
    <submittedName>
        <fullName evidence="1">Uncharacterized protein</fullName>
    </submittedName>
</protein>
<organism evidence="1 2">
    <name type="scientific">Tetracentron sinense</name>
    <name type="common">Spur-leaf</name>
    <dbReference type="NCBI Taxonomy" id="13715"/>
    <lineage>
        <taxon>Eukaryota</taxon>
        <taxon>Viridiplantae</taxon>
        <taxon>Streptophyta</taxon>
        <taxon>Embryophyta</taxon>
        <taxon>Tracheophyta</taxon>
        <taxon>Spermatophyta</taxon>
        <taxon>Magnoliopsida</taxon>
        <taxon>Trochodendrales</taxon>
        <taxon>Trochodendraceae</taxon>
        <taxon>Tetracentron</taxon>
    </lineage>
</organism>
<comment type="caution">
    <text evidence="1">The sequence shown here is derived from an EMBL/GenBank/DDBJ whole genome shotgun (WGS) entry which is preliminary data.</text>
</comment>
<dbReference type="AlphaFoldDB" id="A0A835DIU3"/>
<evidence type="ECO:0000313" key="1">
    <source>
        <dbReference type="EMBL" id="KAF8405061.1"/>
    </source>
</evidence>
<dbReference type="EMBL" id="JABCRI010000006">
    <property type="protein sequence ID" value="KAF8405061.1"/>
    <property type="molecule type" value="Genomic_DNA"/>
</dbReference>
<gene>
    <name evidence="1" type="ORF">HHK36_009958</name>
</gene>
<name>A0A835DIU3_TETSI</name>
<evidence type="ECO:0000313" key="2">
    <source>
        <dbReference type="Proteomes" id="UP000655225"/>
    </source>
</evidence>
<proteinExistence type="predicted"/>
<keyword evidence="2" id="KW-1185">Reference proteome</keyword>